<dbReference type="InterPro" id="IPR041577">
    <property type="entry name" value="RT_RNaseH_2"/>
</dbReference>
<evidence type="ECO:0000256" key="4">
    <source>
        <dbReference type="ARBA" id="ARBA00022759"/>
    </source>
</evidence>
<feature type="region of interest" description="Disordered" evidence="9">
    <location>
        <begin position="41"/>
        <end position="73"/>
    </location>
</feature>
<feature type="compositionally biased region" description="Pro residues" evidence="9">
    <location>
        <begin position="217"/>
        <end position="237"/>
    </location>
</feature>
<dbReference type="OrthoDB" id="1297691at2759"/>
<evidence type="ECO:0000259" key="10">
    <source>
        <dbReference type="Pfam" id="PF17919"/>
    </source>
</evidence>
<evidence type="ECO:0000313" key="13">
    <source>
        <dbReference type="Proteomes" id="UP000595140"/>
    </source>
</evidence>
<evidence type="ECO:0000256" key="7">
    <source>
        <dbReference type="ARBA" id="ARBA00022908"/>
    </source>
</evidence>
<feature type="domain" description="Reverse transcriptase/retrotransposon-derived protein RNase H-like" evidence="10">
    <location>
        <begin position="387"/>
        <end position="467"/>
    </location>
</feature>
<dbReference type="FunFam" id="1.10.340.70:FF:000001">
    <property type="entry name" value="Retrovirus-related Pol polyprotein from transposon gypsy-like Protein"/>
    <property type="match status" value="1"/>
</dbReference>
<evidence type="ECO:0000259" key="11">
    <source>
        <dbReference type="Pfam" id="PF17921"/>
    </source>
</evidence>
<dbReference type="SUPFAM" id="SSF56672">
    <property type="entry name" value="DNA/RNA polymerases"/>
    <property type="match status" value="1"/>
</dbReference>
<accession>A0A484LHV3</accession>
<name>A0A484LHV3_9ASTE</name>
<dbReference type="InterPro" id="IPR043502">
    <property type="entry name" value="DNA/RNA_pol_sf"/>
</dbReference>
<keyword evidence="4" id="KW-0255">Endonuclease</keyword>
<organism evidence="12 13">
    <name type="scientific">Cuscuta campestris</name>
    <dbReference type="NCBI Taxonomy" id="132261"/>
    <lineage>
        <taxon>Eukaryota</taxon>
        <taxon>Viridiplantae</taxon>
        <taxon>Streptophyta</taxon>
        <taxon>Embryophyta</taxon>
        <taxon>Tracheophyta</taxon>
        <taxon>Spermatophyta</taxon>
        <taxon>Magnoliopsida</taxon>
        <taxon>eudicotyledons</taxon>
        <taxon>Gunneridae</taxon>
        <taxon>Pentapetalae</taxon>
        <taxon>asterids</taxon>
        <taxon>lamiids</taxon>
        <taxon>Solanales</taxon>
        <taxon>Convolvulaceae</taxon>
        <taxon>Cuscuteae</taxon>
        <taxon>Cuscuta</taxon>
        <taxon>Cuscuta subgen. Grammica</taxon>
        <taxon>Cuscuta sect. Cleistogrammica</taxon>
    </lineage>
</organism>
<dbReference type="PANTHER" id="PTHR37984">
    <property type="entry name" value="PROTEIN CBG26694"/>
    <property type="match status" value="1"/>
</dbReference>
<keyword evidence="7" id="KW-0229">DNA integration</keyword>
<reference evidence="12 13" key="1">
    <citation type="submission" date="2018-04" db="EMBL/GenBank/DDBJ databases">
        <authorList>
            <person name="Vogel A."/>
        </authorList>
    </citation>
    <scope>NUCLEOTIDE SEQUENCE [LARGE SCALE GENOMIC DNA]</scope>
</reference>
<dbReference type="GO" id="GO:0004519">
    <property type="term" value="F:endonuclease activity"/>
    <property type="evidence" value="ECO:0007669"/>
    <property type="project" value="UniProtKB-KW"/>
</dbReference>
<dbReference type="GO" id="GO:0016779">
    <property type="term" value="F:nucleotidyltransferase activity"/>
    <property type="evidence" value="ECO:0007669"/>
    <property type="project" value="UniProtKB-KW"/>
</dbReference>
<dbReference type="PANTHER" id="PTHR37984:SF5">
    <property type="entry name" value="PROTEIN NYNRIN-LIKE"/>
    <property type="match status" value="1"/>
</dbReference>
<evidence type="ECO:0000256" key="8">
    <source>
        <dbReference type="ARBA" id="ARBA00023268"/>
    </source>
</evidence>
<dbReference type="Gene3D" id="1.10.340.70">
    <property type="match status" value="1"/>
</dbReference>
<dbReference type="GO" id="GO:0004190">
    <property type="term" value="F:aspartic-type endopeptidase activity"/>
    <property type="evidence" value="ECO:0007669"/>
    <property type="project" value="InterPro"/>
</dbReference>
<dbReference type="Pfam" id="PF17919">
    <property type="entry name" value="RT_RNaseH_2"/>
    <property type="match status" value="1"/>
</dbReference>
<evidence type="ECO:0000313" key="12">
    <source>
        <dbReference type="EMBL" id="VFQ76085.1"/>
    </source>
</evidence>
<keyword evidence="6" id="KW-0694">RNA-binding</keyword>
<evidence type="ECO:0008006" key="14">
    <source>
        <dbReference type="Google" id="ProtNLM"/>
    </source>
</evidence>
<dbReference type="GO" id="GO:0003723">
    <property type="term" value="F:RNA binding"/>
    <property type="evidence" value="ECO:0007669"/>
    <property type="project" value="UniProtKB-KW"/>
</dbReference>
<dbReference type="GO" id="GO:0006508">
    <property type="term" value="P:proteolysis"/>
    <property type="evidence" value="ECO:0007669"/>
    <property type="project" value="InterPro"/>
</dbReference>
<evidence type="ECO:0000256" key="5">
    <source>
        <dbReference type="ARBA" id="ARBA00022842"/>
    </source>
</evidence>
<evidence type="ECO:0000256" key="2">
    <source>
        <dbReference type="ARBA" id="ARBA00022695"/>
    </source>
</evidence>
<keyword evidence="13" id="KW-1185">Reference proteome</keyword>
<evidence type="ECO:0000256" key="3">
    <source>
        <dbReference type="ARBA" id="ARBA00022722"/>
    </source>
</evidence>
<sequence length="724" mass="80929">MASSDTPSSALTLEDIMHAITDIRKDLHATKARVTELAAAKPNETAVPNRQPCTGWRPPPSRTTAGSADPVPRMRVDAPRFNGDDPTGWIFRIQKYFDYFLTPEPKRLQLVAMLIDHPTSDWFHYYQSNTVQHTRRILGGFFGRRPATTAFESLLNKVSGVPEATLISMFVAGLKQPVQRELNLRNPTTLQSAFALARELSACHQEAAVTFGTSPRRPWPNRPPPSSAGILPTPPPQTRTAPGLPKPPDRPFPGNLPVVTVFPAEKAERSKKGLCWWCEEKWDRSHNCRRRFLALMRPDDEEELPPTSEPTPDMPDPTAVITGDVSSIHSMSGSPNPRSLKLAGSVNGKGVQVLLDSGSTHNFIHPGVAERLSLVLHPVSPFRVYVAMTTAPVLRLPDFNQVFYLETDASNSGVGAVLLQHGHPLAFFSKKLGPRRRLASTYHKELYAIVEAVQKWRQYLLGREFVIRSDQRSLKELLHQVVQTPDQQFYIRKLMGYKFRIEYKTGASNRAADALSRRDDDAELATLFTTYSRPLPKLLDALAAENSQDSELQQLHAAVTAGSAKADFSVHDGLLYYRHRLVLSSVSPLRHQLLAEYHSSPMAGHQGVERTFHRLATTFYWPGMRKDVRQFVAACLACQTTKYSTRKPAGLLQPLPTPDQVWESASMDFITGLPPSRGASTILAVVERLTKYSHFGSLPADIDEALPFWLLRLVLSFVWFTFIL</sequence>
<keyword evidence="3" id="KW-0540">Nuclease</keyword>
<protein>
    <recommendedName>
        <fullName evidence="14">Integrase zinc-binding domain-containing protein</fullName>
    </recommendedName>
</protein>
<dbReference type="Proteomes" id="UP000595140">
    <property type="component" value="Unassembled WGS sequence"/>
</dbReference>
<dbReference type="Pfam" id="PF17921">
    <property type="entry name" value="Integrase_H2C2"/>
    <property type="match status" value="1"/>
</dbReference>
<dbReference type="InterPro" id="IPR050951">
    <property type="entry name" value="Retrovirus_Pol_polyprotein"/>
</dbReference>
<evidence type="ECO:0000256" key="9">
    <source>
        <dbReference type="SAM" id="MobiDB-lite"/>
    </source>
</evidence>
<dbReference type="PROSITE" id="PS00141">
    <property type="entry name" value="ASP_PROTEASE"/>
    <property type="match status" value="1"/>
</dbReference>
<dbReference type="CDD" id="cd00303">
    <property type="entry name" value="retropepsin_like"/>
    <property type="match status" value="1"/>
</dbReference>
<keyword evidence="4" id="KW-0378">Hydrolase</keyword>
<evidence type="ECO:0000256" key="1">
    <source>
        <dbReference type="ARBA" id="ARBA00022679"/>
    </source>
</evidence>
<dbReference type="InterPro" id="IPR021109">
    <property type="entry name" value="Peptidase_aspartic_dom_sf"/>
</dbReference>
<dbReference type="EMBL" id="OOIL02001477">
    <property type="protein sequence ID" value="VFQ76085.1"/>
    <property type="molecule type" value="Genomic_DNA"/>
</dbReference>
<feature type="domain" description="Integrase zinc-binding" evidence="11">
    <location>
        <begin position="588"/>
        <end position="643"/>
    </location>
</feature>
<keyword evidence="5" id="KW-0460">Magnesium</keyword>
<evidence type="ECO:0000256" key="6">
    <source>
        <dbReference type="ARBA" id="ARBA00022884"/>
    </source>
</evidence>
<dbReference type="Gene3D" id="3.10.20.370">
    <property type="match status" value="1"/>
</dbReference>
<dbReference type="AlphaFoldDB" id="A0A484LHV3"/>
<gene>
    <name evidence="12" type="ORF">CCAM_LOCUS17861</name>
</gene>
<feature type="region of interest" description="Disordered" evidence="9">
    <location>
        <begin position="211"/>
        <end position="254"/>
    </location>
</feature>
<keyword evidence="2" id="KW-0548">Nucleotidyltransferase</keyword>
<dbReference type="InterPro" id="IPR001969">
    <property type="entry name" value="Aspartic_peptidase_AS"/>
</dbReference>
<dbReference type="FunFam" id="3.10.20.370:FF:000001">
    <property type="entry name" value="Retrovirus-related Pol polyprotein from transposon 17.6-like protein"/>
    <property type="match status" value="1"/>
</dbReference>
<proteinExistence type="predicted"/>
<keyword evidence="1" id="KW-0808">Transferase</keyword>
<dbReference type="CDD" id="cd09274">
    <property type="entry name" value="RNase_HI_RT_Ty3"/>
    <property type="match status" value="1"/>
</dbReference>
<dbReference type="Gene3D" id="2.40.70.10">
    <property type="entry name" value="Acid Proteases"/>
    <property type="match status" value="1"/>
</dbReference>
<dbReference type="InterPro" id="IPR041588">
    <property type="entry name" value="Integrase_H2C2"/>
</dbReference>
<keyword evidence="8" id="KW-0511">Multifunctional enzyme</keyword>
<dbReference type="GO" id="GO:0015074">
    <property type="term" value="P:DNA integration"/>
    <property type="evidence" value="ECO:0007669"/>
    <property type="project" value="UniProtKB-KW"/>
</dbReference>